<accession>D8IDE4</accession>
<keyword evidence="1" id="KW-0812">Transmembrane</keyword>
<sequence length="99" mass="11704">MVFGVTMKKIIIFIISCNFLYGFDLIEDTFEFLFEDVAQVLGIIAMILVAMYFIKKILREDSNSSKRFSYHREEEDNNRTDIVKRDSSRVYDIKSNKDN</sequence>
<keyword evidence="3" id="KW-1185">Reference proteome</keyword>
<evidence type="ECO:0000313" key="3">
    <source>
        <dbReference type="Proteomes" id="UP000000332"/>
    </source>
</evidence>
<dbReference type="HOGENOM" id="CLU_2354285_0_0_12"/>
<gene>
    <name evidence="2" type="ordered locus">BP951000_1178</name>
</gene>
<dbReference type="STRING" id="759914.BP951000_1178"/>
<dbReference type="Proteomes" id="UP000000332">
    <property type="component" value="Chromosome"/>
</dbReference>
<dbReference type="AlphaFoldDB" id="D8IDE4"/>
<keyword evidence="1" id="KW-0472">Membrane</keyword>
<evidence type="ECO:0000256" key="1">
    <source>
        <dbReference type="SAM" id="Phobius"/>
    </source>
</evidence>
<organism evidence="2 3">
    <name type="scientific">Brachyspira pilosicoli (strain ATCC BAA-1826 / 95/1000)</name>
    <dbReference type="NCBI Taxonomy" id="759914"/>
    <lineage>
        <taxon>Bacteria</taxon>
        <taxon>Pseudomonadati</taxon>
        <taxon>Spirochaetota</taxon>
        <taxon>Spirochaetia</taxon>
        <taxon>Brachyspirales</taxon>
        <taxon>Brachyspiraceae</taxon>
        <taxon>Brachyspira</taxon>
    </lineage>
</organism>
<dbReference type="InParanoid" id="D8IDE4"/>
<protein>
    <submittedName>
        <fullName evidence="2">Uncharacterized protein</fullName>
    </submittedName>
</protein>
<feature type="transmembrane region" description="Helical" evidence="1">
    <location>
        <begin position="38"/>
        <end position="58"/>
    </location>
</feature>
<name>D8IDE4_BRAP9</name>
<keyword evidence="1" id="KW-1133">Transmembrane helix</keyword>
<proteinExistence type="predicted"/>
<dbReference type="KEGG" id="bpo:BP951000_1178"/>
<evidence type="ECO:0000313" key="2">
    <source>
        <dbReference type="EMBL" id="ADK31167.1"/>
    </source>
</evidence>
<dbReference type="EMBL" id="CP002025">
    <property type="protein sequence ID" value="ADK31167.1"/>
    <property type="molecule type" value="Genomic_DNA"/>
</dbReference>
<reference evidence="2 3" key="1">
    <citation type="journal article" date="2010" name="PLoS ONE">
        <title>The complete genome sequence of the pathogenic intestinal spirochete Brachyspira pilosicoli and comparison with other Brachyspira genomes.</title>
        <authorList>
            <person name="Wanchanthuek P."/>
            <person name="Bellgard M.I."/>
            <person name="La T."/>
            <person name="Ryan K."/>
            <person name="Moolhuijzen P."/>
            <person name="Chapman B."/>
            <person name="Black M."/>
            <person name="Schibeci D."/>
            <person name="Hunter A."/>
            <person name="Barrero R."/>
            <person name="Phillips N.D."/>
            <person name="Hampson D.J."/>
        </authorList>
    </citation>
    <scope>NUCLEOTIDE SEQUENCE [LARGE SCALE GENOMIC DNA]</scope>
    <source>
        <strain evidence="3">ATCC BAA-1826 / 95/1000</strain>
    </source>
</reference>